<dbReference type="KEGG" id="ndv:NDEV_1185"/>
<proteinExistence type="predicted"/>
<dbReference type="AlphaFoldDB" id="A0A128A3M6"/>
<organism evidence="1 2">
    <name type="scientific">Nitrosotalea devaniterrae</name>
    <dbReference type="NCBI Taxonomy" id="1078905"/>
    <lineage>
        <taxon>Archaea</taxon>
        <taxon>Nitrososphaerota</taxon>
        <taxon>Nitrososphaeria</taxon>
        <taxon>Nitrosotaleales</taxon>
        <taxon>Nitrosotaleaceae</taxon>
        <taxon>Nitrosotalea</taxon>
    </lineage>
</organism>
<keyword evidence="2" id="KW-1185">Reference proteome</keyword>
<dbReference type="EMBL" id="LN890280">
    <property type="protein sequence ID" value="CUR51950.1"/>
    <property type="molecule type" value="Genomic_DNA"/>
</dbReference>
<gene>
    <name evidence="1" type="ORF">NDEV_1185</name>
</gene>
<accession>A0A128A3M6</accession>
<name>A0A128A3M6_9ARCH</name>
<evidence type="ECO:0000313" key="2">
    <source>
        <dbReference type="Proteomes" id="UP000196239"/>
    </source>
</evidence>
<sequence length="54" mass="5750">MVSSMHVTLVSLLKKMSSASFGFKKSVPQGIGIASLHNLVKPVSFDSICDIIIS</sequence>
<evidence type="ECO:0000313" key="1">
    <source>
        <dbReference type="EMBL" id="CUR51950.1"/>
    </source>
</evidence>
<protein>
    <submittedName>
        <fullName evidence="1">Uncharacterized protein</fullName>
    </submittedName>
</protein>
<dbReference type="Proteomes" id="UP000196239">
    <property type="component" value="Chromosome 1"/>
</dbReference>
<reference evidence="2" key="1">
    <citation type="submission" date="2015-10" db="EMBL/GenBank/DDBJ databases">
        <authorList>
            <person name="Lehtovirta-Morley L.E."/>
            <person name="Vieille C."/>
        </authorList>
    </citation>
    <scope>NUCLEOTIDE SEQUENCE [LARGE SCALE GENOMIC DNA]</scope>
</reference>